<organism evidence="2 3">
    <name type="scientific">Neurospora tetraspora</name>
    <dbReference type="NCBI Taxonomy" id="94610"/>
    <lineage>
        <taxon>Eukaryota</taxon>
        <taxon>Fungi</taxon>
        <taxon>Dikarya</taxon>
        <taxon>Ascomycota</taxon>
        <taxon>Pezizomycotina</taxon>
        <taxon>Sordariomycetes</taxon>
        <taxon>Sordariomycetidae</taxon>
        <taxon>Sordariales</taxon>
        <taxon>Sordariaceae</taxon>
        <taxon>Neurospora</taxon>
    </lineage>
</organism>
<evidence type="ECO:0000313" key="3">
    <source>
        <dbReference type="Proteomes" id="UP001278500"/>
    </source>
</evidence>
<evidence type="ECO:0008006" key="4">
    <source>
        <dbReference type="Google" id="ProtNLM"/>
    </source>
</evidence>
<evidence type="ECO:0000313" key="2">
    <source>
        <dbReference type="EMBL" id="KAK3340354.1"/>
    </source>
</evidence>
<gene>
    <name evidence="2" type="ORF">B0H65DRAFT_472076</name>
</gene>
<feature type="chain" id="PRO_5042217496" description="Secreted protein" evidence="1">
    <location>
        <begin position="16"/>
        <end position="70"/>
    </location>
</feature>
<dbReference type="AlphaFoldDB" id="A0AAE0MPP3"/>
<keyword evidence="1" id="KW-0732">Signal</keyword>
<keyword evidence="3" id="KW-1185">Reference proteome</keyword>
<comment type="caution">
    <text evidence="2">The sequence shown here is derived from an EMBL/GenBank/DDBJ whole genome shotgun (WGS) entry which is preliminary data.</text>
</comment>
<dbReference type="EMBL" id="JAUEPP010000006">
    <property type="protein sequence ID" value="KAK3340354.1"/>
    <property type="molecule type" value="Genomic_DNA"/>
</dbReference>
<dbReference type="Proteomes" id="UP001278500">
    <property type="component" value="Unassembled WGS sequence"/>
</dbReference>
<reference evidence="2" key="1">
    <citation type="journal article" date="2023" name="Mol. Phylogenet. Evol.">
        <title>Genome-scale phylogeny and comparative genomics of the fungal order Sordariales.</title>
        <authorList>
            <person name="Hensen N."/>
            <person name="Bonometti L."/>
            <person name="Westerberg I."/>
            <person name="Brannstrom I.O."/>
            <person name="Guillou S."/>
            <person name="Cros-Aarteil S."/>
            <person name="Calhoun S."/>
            <person name="Haridas S."/>
            <person name="Kuo A."/>
            <person name="Mondo S."/>
            <person name="Pangilinan J."/>
            <person name="Riley R."/>
            <person name="LaButti K."/>
            <person name="Andreopoulos B."/>
            <person name="Lipzen A."/>
            <person name="Chen C."/>
            <person name="Yan M."/>
            <person name="Daum C."/>
            <person name="Ng V."/>
            <person name="Clum A."/>
            <person name="Steindorff A."/>
            <person name="Ohm R.A."/>
            <person name="Martin F."/>
            <person name="Silar P."/>
            <person name="Natvig D.O."/>
            <person name="Lalanne C."/>
            <person name="Gautier V."/>
            <person name="Ament-Velasquez S.L."/>
            <person name="Kruys A."/>
            <person name="Hutchinson M.I."/>
            <person name="Powell A.J."/>
            <person name="Barry K."/>
            <person name="Miller A.N."/>
            <person name="Grigoriev I.V."/>
            <person name="Debuchy R."/>
            <person name="Gladieux P."/>
            <person name="Hiltunen Thoren M."/>
            <person name="Johannesson H."/>
        </authorList>
    </citation>
    <scope>NUCLEOTIDE SEQUENCE</scope>
    <source>
        <strain evidence="2">CBS 560.94</strain>
    </source>
</reference>
<name>A0AAE0MPP3_9PEZI</name>
<feature type="signal peptide" evidence="1">
    <location>
        <begin position="1"/>
        <end position="15"/>
    </location>
</feature>
<reference evidence="2" key="2">
    <citation type="submission" date="2023-06" db="EMBL/GenBank/DDBJ databases">
        <authorList>
            <consortium name="Lawrence Berkeley National Laboratory"/>
            <person name="Haridas S."/>
            <person name="Hensen N."/>
            <person name="Bonometti L."/>
            <person name="Westerberg I."/>
            <person name="Brannstrom I.O."/>
            <person name="Guillou S."/>
            <person name="Cros-Aarteil S."/>
            <person name="Calhoun S."/>
            <person name="Kuo A."/>
            <person name="Mondo S."/>
            <person name="Pangilinan J."/>
            <person name="Riley R."/>
            <person name="Labutti K."/>
            <person name="Andreopoulos B."/>
            <person name="Lipzen A."/>
            <person name="Chen C."/>
            <person name="Yanf M."/>
            <person name="Daum C."/>
            <person name="Ng V."/>
            <person name="Clum A."/>
            <person name="Steindorff A."/>
            <person name="Ohm R."/>
            <person name="Martin F."/>
            <person name="Silar P."/>
            <person name="Natvig D."/>
            <person name="Lalanne C."/>
            <person name="Gautier V."/>
            <person name="Ament-Velasquez S.L."/>
            <person name="Kruys A."/>
            <person name="Hutchinson M.I."/>
            <person name="Powell A.J."/>
            <person name="Barry K."/>
            <person name="Miller A.N."/>
            <person name="Grigoriev I.V."/>
            <person name="Debuchy R."/>
            <person name="Gladieux P."/>
            <person name="Thoren M.H."/>
            <person name="Johannesson H."/>
        </authorList>
    </citation>
    <scope>NUCLEOTIDE SEQUENCE</scope>
    <source>
        <strain evidence="2">CBS 560.94</strain>
    </source>
</reference>
<protein>
    <recommendedName>
        <fullName evidence="4">Secreted protein</fullName>
    </recommendedName>
</protein>
<dbReference type="GeneID" id="87864285"/>
<dbReference type="RefSeq" id="XP_062679296.1">
    <property type="nucleotide sequence ID" value="XM_062827131.1"/>
</dbReference>
<accession>A0AAE0MPP3</accession>
<proteinExistence type="predicted"/>
<sequence length="70" mass="8305">MYFVSFFFSLSYCSSIFYDFTYNVKSEDGRYDSLITLQLIFGRCDYLFFMLSFWLPPNGKEEHPGCDFGT</sequence>
<evidence type="ECO:0000256" key="1">
    <source>
        <dbReference type="SAM" id="SignalP"/>
    </source>
</evidence>